<evidence type="ECO:0000256" key="1">
    <source>
        <dbReference type="SAM" id="MobiDB-lite"/>
    </source>
</evidence>
<proteinExistence type="predicted"/>
<evidence type="ECO:0000313" key="3">
    <source>
        <dbReference type="Proteomes" id="UP000800235"/>
    </source>
</evidence>
<gene>
    <name evidence="2" type="ORF">EJ08DRAFT_650918</name>
</gene>
<comment type="caution">
    <text evidence="2">The sequence shown here is derived from an EMBL/GenBank/DDBJ whole genome shotgun (WGS) entry which is preliminary data.</text>
</comment>
<evidence type="ECO:0000313" key="2">
    <source>
        <dbReference type="EMBL" id="KAF2428733.1"/>
    </source>
</evidence>
<reference evidence="2" key="1">
    <citation type="journal article" date="2020" name="Stud. Mycol.">
        <title>101 Dothideomycetes genomes: a test case for predicting lifestyles and emergence of pathogens.</title>
        <authorList>
            <person name="Haridas S."/>
            <person name="Albert R."/>
            <person name="Binder M."/>
            <person name="Bloem J."/>
            <person name="Labutti K."/>
            <person name="Salamov A."/>
            <person name="Andreopoulos B."/>
            <person name="Baker S."/>
            <person name="Barry K."/>
            <person name="Bills G."/>
            <person name="Bluhm B."/>
            <person name="Cannon C."/>
            <person name="Castanera R."/>
            <person name="Culley D."/>
            <person name="Daum C."/>
            <person name="Ezra D."/>
            <person name="Gonzalez J."/>
            <person name="Henrissat B."/>
            <person name="Kuo A."/>
            <person name="Liang C."/>
            <person name="Lipzen A."/>
            <person name="Lutzoni F."/>
            <person name="Magnuson J."/>
            <person name="Mondo S."/>
            <person name="Nolan M."/>
            <person name="Ohm R."/>
            <person name="Pangilinan J."/>
            <person name="Park H.-J."/>
            <person name="Ramirez L."/>
            <person name="Alfaro M."/>
            <person name="Sun H."/>
            <person name="Tritt A."/>
            <person name="Yoshinaga Y."/>
            <person name="Zwiers L.-H."/>
            <person name="Turgeon B."/>
            <person name="Goodwin S."/>
            <person name="Spatafora J."/>
            <person name="Crous P."/>
            <person name="Grigoriev I."/>
        </authorList>
    </citation>
    <scope>NUCLEOTIDE SEQUENCE</scope>
    <source>
        <strain evidence="2">CBS 130266</strain>
    </source>
</reference>
<dbReference type="AlphaFoldDB" id="A0A9P4NNW5"/>
<sequence length="90" mass="10465">MHARSNSLSRNEIARVGEAAQRWMDVVRAGRTEFEQVAREVGLLSGDVKEEGEEEEQEEEEEEEEEEGDKIKTKRMMIKLFGTNYDYGMH</sequence>
<organism evidence="2 3">
    <name type="scientific">Tothia fuscella</name>
    <dbReference type="NCBI Taxonomy" id="1048955"/>
    <lineage>
        <taxon>Eukaryota</taxon>
        <taxon>Fungi</taxon>
        <taxon>Dikarya</taxon>
        <taxon>Ascomycota</taxon>
        <taxon>Pezizomycotina</taxon>
        <taxon>Dothideomycetes</taxon>
        <taxon>Pleosporomycetidae</taxon>
        <taxon>Venturiales</taxon>
        <taxon>Cylindrosympodiaceae</taxon>
        <taxon>Tothia</taxon>
    </lineage>
</organism>
<name>A0A9P4NNW5_9PEZI</name>
<accession>A0A9P4NNW5</accession>
<dbReference type="Proteomes" id="UP000800235">
    <property type="component" value="Unassembled WGS sequence"/>
</dbReference>
<keyword evidence="3" id="KW-1185">Reference proteome</keyword>
<feature type="compositionally biased region" description="Acidic residues" evidence="1">
    <location>
        <begin position="50"/>
        <end position="68"/>
    </location>
</feature>
<protein>
    <submittedName>
        <fullName evidence="2">Uncharacterized protein</fullName>
    </submittedName>
</protein>
<dbReference type="EMBL" id="MU007053">
    <property type="protein sequence ID" value="KAF2428733.1"/>
    <property type="molecule type" value="Genomic_DNA"/>
</dbReference>
<feature type="region of interest" description="Disordered" evidence="1">
    <location>
        <begin position="44"/>
        <end position="73"/>
    </location>
</feature>